<dbReference type="RefSeq" id="WP_154522245.1">
    <property type="nucleotide sequence ID" value="NZ_VULZ01000001.1"/>
</dbReference>
<name>A0A6L5X4L0_9FIRM</name>
<dbReference type="EMBL" id="VULZ01000001">
    <property type="protein sequence ID" value="MSS13784.1"/>
    <property type="molecule type" value="Genomic_DNA"/>
</dbReference>
<evidence type="ECO:0000313" key="1">
    <source>
        <dbReference type="EMBL" id="MSS13784.1"/>
    </source>
</evidence>
<keyword evidence="2" id="KW-1185">Reference proteome</keyword>
<proteinExistence type="predicted"/>
<dbReference type="Proteomes" id="UP000481852">
    <property type="component" value="Unassembled WGS sequence"/>
</dbReference>
<dbReference type="AlphaFoldDB" id="A0A6L5X4L0"/>
<protein>
    <submittedName>
        <fullName evidence="1">Uncharacterized protein</fullName>
    </submittedName>
</protein>
<reference evidence="1 2" key="1">
    <citation type="submission" date="2019-08" db="EMBL/GenBank/DDBJ databases">
        <title>In-depth cultivation of the pig gut microbiome towards novel bacterial diversity and tailored functional studies.</title>
        <authorList>
            <person name="Wylensek D."/>
            <person name="Hitch T.C.A."/>
            <person name="Clavel T."/>
        </authorList>
    </citation>
    <scope>NUCLEOTIDE SEQUENCE [LARGE SCALE GENOMIC DNA]</scope>
    <source>
        <strain evidence="1 2">Oil+RF-744-WCA-WT-11</strain>
    </source>
</reference>
<evidence type="ECO:0000313" key="2">
    <source>
        <dbReference type="Proteomes" id="UP000481852"/>
    </source>
</evidence>
<organism evidence="1 2">
    <name type="scientific">Porcincola intestinalis</name>
    <dbReference type="NCBI Taxonomy" id="2606632"/>
    <lineage>
        <taxon>Bacteria</taxon>
        <taxon>Bacillati</taxon>
        <taxon>Bacillota</taxon>
        <taxon>Clostridia</taxon>
        <taxon>Lachnospirales</taxon>
        <taxon>Lachnospiraceae</taxon>
        <taxon>Porcincola</taxon>
    </lineage>
</organism>
<gene>
    <name evidence="1" type="ORF">FYJ35_01795</name>
</gene>
<comment type="caution">
    <text evidence="1">The sequence shown here is derived from an EMBL/GenBank/DDBJ whole genome shotgun (WGS) entry which is preliminary data.</text>
</comment>
<accession>A0A6L5X4L0</accession>
<sequence>MSKHDTVKAYFEPKVQELAGRLLFNYSPDEESIGMITDYSDKVVKSFVTGRKRKAYGLSFIIVRPYSTDPGDDLNLEAMNFAQAFMDWIDQQNQTKSFPDMGRDCTVEQIEVLQNMPNLAAVNAEEGIARYMIQCRILYTDDSENQFRRK</sequence>